<feature type="transmembrane region" description="Helical" evidence="8">
    <location>
        <begin position="334"/>
        <end position="351"/>
    </location>
</feature>
<dbReference type="InterPro" id="IPR028362">
    <property type="entry name" value="AlgI"/>
</dbReference>
<evidence type="ECO:0000256" key="1">
    <source>
        <dbReference type="ARBA" id="ARBA00004651"/>
    </source>
</evidence>
<evidence type="ECO:0000256" key="7">
    <source>
        <dbReference type="PIRNR" id="PIRNR016636"/>
    </source>
</evidence>
<dbReference type="PIRSF" id="PIRSF500217">
    <property type="entry name" value="AlgI"/>
    <property type="match status" value="1"/>
</dbReference>
<dbReference type="InterPro" id="IPR051085">
    <property type="entry name" value="MB_O-acyltransferase"/>
</dbReference>
<keyword evidence="5 8" id="KW-1133">Transmembrane helix</keyword>
<accession>A0A9X2XYD3</accession>
<proteinExistence type="inferred from homology"/>
<dbReference type="PIRSF" id="PIRSF016636">
    <property type="entry name" value="AlgI_DltB"/>
    <property type="match status" value="1"/>
</dbReference>
<dbReference type="Proteomes" id="UP001155483">
    <property type="component" value="Unassembled WGS sequence"/>
</dbReference>
<organism evidence="9 10">
    <name type="scientific">Paraflavisolibacter caeni</name>
    <dbReference type="NCBI Taxonomy" id="2982496"/>
    <lineage>
        <taxon>Bacteria</taxon>
        <taxon>Pseudomonadati</taxon>
        <taxon>Bacteroidota</taxon>
        <taxon>Chitinophagia</taxon>
        <taxon>Chitinophagales</taxon>
        <taxon>Chitinophagaceae</taxon>
        <taxon>Paraflavisolibacter</taxon>
    </lineage>
</organism>
<feature type="transmembrane region" description="Helical" evidence="8">
    <location>
        <begin position="227"/>
        <end position="245"/>
    </location>
</feature>
<evidence type="ECO:0000256" key="8">
    <source>
        <dbReference type="SAM" id="Phobius"/>
    </source>
</evidence>
<reference evidence="9" key="2">
    <citation type="submission" date="2023-04" db="EMBL/GenBank/DDBJ databases">
        <title>Paracnuella aquatica gen. nov., sp. nov., a member of the family Chitinophagaceae isolated from a hot spring.</title>
        <authorList>
            <person name="Wang C."/>
        </authorList>
    </citation>
    <scope>NUCLEOTIDE SEQUENCE</scope>
    <source>
        <strain evidence="9">LB-8</strain>
    </source>
</reference>
<protein>
    <submittedName>
        <fullName evidence="9">MBOAT family protein</fullName>
    </submittedName>
</protein>
<feature type="transmembrane region" description="Helical" evidence="8">
    <location>
        <begin position="109"/>
        <end position="133"/>
    </location>
</feature>
<feature type="transmembrane region" description="Helical" evidence="8">
    <location>
        <begin position="418"/>
        <end position="435"/>
    </location>
</feature>
<dbReference type="GO" id="GO:0042121">
    <property type="term" value="P:alginic acid biosynthetic process"/>
    <property type="evidence" value="ECO:0007669"/>
    <property type="project" value="InterPro"/>
</dbReference>
<keyword evidence="7" id="KW-0808">Transferase</keyword>
<feature type="transmembrane region" description="Helical" evidence="8">
    <location>
        <begin position="78"/>
        <end position="97"/>
    </location>
</feature>
<keyword evidence="7" id="KW-0012">Acyltransferase</keyword>
<dbReference type="GO" id="GO:0005886">
    <property type="term" value="C:plasma membrane"/>
    <property type="evidence" value="ECO:0007669"/>
    <property type="project" value="UniProtKB-SubCell"/>
</dbReference>
<dbReference type="PANTHER" id="PTHR13285">
    <property type="entry name" value="ACYLTRANSFERASE"/>
    <property type="match status" value="1"/>
</dbReference>
<keyword evidence="10" id="KW-1185">Reference proteome</keyword>
<dbReference type="AlphaFoldDB" id="A0A9X2XYD3"/>
<sequence>MLFTSNEFLIFFTAFFLLYWFVCDKNVKHQNILVLLGSYLFYAWWDWRFLSILITTSIVNFILGIYIEKTTVPKSRKLLLWIGLLQGVGCLLLFKYFNFFVESFSNFFSFFHFNIHIQTINIIIPLGLSYYTFKSISYLLDIEKGKIKATAEWMVFCSYIAFFPALLAGPIDKARTLIPQLEQKRVFDYNLATDGLRQILWGVFKKVVIADNCASITNHIFDNYQHFSGSTLLIGAFLYTIQMYADFSGYSDMAIGFSRLIGFNITRNFDFPFFSQNIAEFWRKWHISLTSWLTEYVFTPLSIAFRDLGKLGLIFAIIINFTICGIWHGANWTYVLFGLMHGCYFIPLILTGKMNKRSKIAGNKMLPSFSEAARMLATFVLVMFTFIVFRAENITQAFNYYQRLFSISLISIPAVPKGYLTFRTLLLFIGSMLLIEWLNREKEHGLQLGVIKGRIFRWSVYAFIFFLIGMLMETSETPFIYFKF</sequence>
<evidence type="ECO:0000256" key="4">
    <source>
        <dbReference type="ARBA" id="ARBA00022692"/>
    </source>
</evidence>
<dbReference type="Pfam" id="PF03062">
    <property type="entry name" value="MBOAT"/>
    <property type="match status" value="1"/>
</dbReference>
<evidence type="ECO:0000313" key="9">
    <source>
        <dbReference type="EMBL" id="MCU7551490.1"/>
    </source>
</evidence>
<dbReference type="InterPro" id="IPR024194">
    <property type="entry name" value="Ac/AlaTfrase_AlgI/DltB"/>
</dbReference>
<keyword evidence="4 8" id="KW-0812">Transmembrane</keyword>
<feature type="transmembrane region" description="Helical" evidence="8">
    <location>
        <begin position="372"/>
        <end position="391"/>
    </location>
</feature>
<dbReference type="EMBL" id="JAOTIF010000021">
    <property type="protein sequence ID" value="MCU7551490.1"/>
    <property type="molecule type" value="Genomic_DNA"/>
</dbReference>
<feature type="transmembrane region" description="Helical" evidence="8">
    <location>
        <begin position="311"/>
        <end position="328"/>
    </location>
</feature>
<evidence type="ECO:0000256" key="3">
    <source>
        <dbReference type="ARBA" id="ARBA00022475"/>
    </source>
</evidence>
<comment type="caution">
    <text evidence="9">The sequence shown here is derived from an EMBL/GenBank/DDBJ whole genome shotgun (WGS) entry which is preliminary data.</text>
</comment>
<evidence type="ECO:0000313" key="10">
    <source>
        <dbReference type="Proteomes" id="UP001155483"/>
    </source>
</evidence>
<feature type="transmembrane region" description="Helical" evidence="8">
    <location>
        <begin position="153"/>
        <end position="171"/>
    </location>
</feature>
<comment type="subcellular location">
    <subcellularLocation>
        <location evidence="1">Cell membrane</location>
        <topology evidence="1">Multi-pass membrane protein</topology>
    </subcellularLocation>
</comment>
<keyword evidence="3 7" id="KW-1003">Cell membrane</keyword>
<gene>
    <name evidence="9" type="ORF">OCK74_20380</name>
</gene>
<keyword evidence="6 7" id="KW-0472">Membrane</keyword>
<dbReference type="GO" id="GO:0016746">
    <property type="term" value="F:acyltransferase activity"/>
    <property type="evidence" value="ECO:0007669"/>
    <property type="project" value="UniProtKB-KW"/>
</dbReference>
<feature type="transmembrane region" description="Helical" evidence="8">
    <location>
        <begin position="455"/>
        <end position="472"/>
    </location>
</feature>
<reference evidence="9" key="1">
    <citation type="submission" date="2022-09" db="EMBL/GenBank/DDBJ databases">
        <authorList>
            <person name="Yuan C."/>
            <person name="Ke Z."/>
        </authorList>
    </citation>
    <scope>NUCLEOTIDE SEQUENCE</scope>
    <source>
        <strain evidence="9">LB-8</strain>
    </source>
</reference>
<name>A0A9X2XYD3_9BACT</name>
<feature type="transmembrane region" description="Helical" evidence="8">
    <location>
        <begin position="47"/>
        <end position="66"/>
    </location>
</feature>
<comment type="similarity">
    <text evidence="2 7">Belongs to the membrane-bound acyltransferase family.</text>
</comment>
<evidence type="ECO:0000256" key="5">
    <source>
        <dbReference type="ARBA" id="ARBA00022989"/>
    </source>
</evidence>
<dbReference type="PANTHER" id="PTHR13285:SF18">
    <property type="entry name" value="PROTEIN-CYSTEINE N-PALMITOYLTRANSFERASE RASP"/>
    <property type="match status" value="1"/>
</dbReference>
<evidence type="ECO:0000256" key="6">
    <source>
        <dbReference type="ARBA" id="ARBA00023136"/>
    </source>
</evidence>
<dbReference type="InterPro" id="IPR004299">
    <property type="entry name" value="MBOAT_fam"/>
</dbReference>
<evidence type="ECO:0000256" key="2">
    <source>
        <dbReference type="ARBA" id="ARBA00010323"/>
    </source>
</evidence>
<dbReference type="RefSeq" id="WP_279298929.1">
    <property type="nucleotide sequence ID" value="NZ_JAOTIF010000021.1"/>
</dbReference>